<gene>
    <name evidence="1" type="ORF">AB1Y20_008108</name>
</gene>
<evidence type="ECO:0008006" key="3">
    <source>
        <dbReference type="Google" id="ProtNLM"/>
    </source>
</evidence>
<evidence type="ECO:0000313" key="1">
    <source>
        <dbReference type="EMBL" id="KAL1507259.1"/>
    </source>
</evidence>
<organism evidence="1 2">
    <name type="scientific">Prymnesium parvum</name>
    <name type="common">Toxic golden alga</name>
    <dbReference type="NCBI Taxonomy" id="97485"/>
    <lineage>
        <taxon>Eukaryota</taxon>
        <taxon>Haptista</taxon>
        <taxon>Haptophyta</taxon>
        <taxon>Prymnesiophyceae</taxon>
        <taxon>Prymnesiales</taxon>
        <taxon>Prymnesiaceae</taxon>
        <taxon>Prymnesium</taxon>
    </lineage>
</organism>
<comment type="caution">
    <text evidence="1">The sequence shown here is derived from an EMBL/GenBank/DDBJ whole genome shotgun (WGS) entry which is preliminary data.</text>
</comment>
<protein>
    <recommendedName>
        <fullName evidence="3">Secreted protein</fullName>
    </recommendedName>
</protein>
<name>A0AB34IVX1_PRYPA</name>
<dbReference type="AlphaFoldDB" id="A0AB34IVX1"/>
<dbReference type="Proteomes" id="UP001515480">
    <property type="component" value="Unassembled WGS sequence"/>
</dbReference>
<evidence type="ECO:0000313" key="2">
    <source>
        <dbReference type="Proteomes" id="UP001515480"/>
    </source>
</evidence>
<proteinExistence type="predicted"/>
<sequence>MCAIQLPLKLGVFTLHAGLYTLICNGALSCGIRLCKVSLPCGTECLQDGSTLLRLEHLLFAAQPIHHLTQSRMLCS</sequence>
<accession>A0AB34IVX1</accession>
<dbReference type="EMBL" id="JBGBPQ010000018">
    <property type="protein sequence ID" value="KAL1507259.1"/>
    <property type="molecule type" value="Genomic_DNA"/>
</dbReference>
<reference evidence="1 2" key="1">
    <citation type="journal article" date="2024" name="Science">
        <title>Giant polyketide synthase enzymes in the biosynthesis of giant marine polyether toxins.</title>
        <authorList>
            <person name="Fallon T.R."/>
            <person name="Shende V.V."/>
            <person name="Wierzbicki I.H."/>
            <person name="Pendleton A.L."/>
            <person name="Watervoot N.F."/>
            <person name="Auber R.P."/>
            <person name="Gonzalez D.J."/>
            <person name="Wisecaver J.H."/>
            <person name="Moore B.S."/>
        </authorList>
    </citation>
    <scope>NUCLEOTIDE SEQUENCE [LARGE SCALE GENOMIC DNA]</scope>
    <source>
        <strain evidence="1 2">12B1</strain>
    </source>
</reference>
<keyword evidence="2" id="KW-1185">Reference proteome</keyword>